<evidence type="ECO:0000313" key="1">
    <source>
        <dbReference type="EMBL" id="KAK7536222.1"/>
    </source>
</evidence>
<dbReference type="GeneID" id="92028899"/>
<accession>A0ABR1LR18</accession>
<comment type="caution">
    <text evidence="1">The sequence shown here is derived from an EMBL/GenBank/DDBJ whole genome shotgun (WGS) entry which is preliminary data.</text>
</comment>
<name>A0ABR1LR18_9PEZI</name>
<dbReference type="Proteomes" id="UP001360953">
    <property type="component" value="Unassembled WGS sequence"/>
</dbReference>
<gene>
    <name evidence="1" type="ORF">J3D65DRAFT_409131</name>
</gene>
<dbReference type="RefSeq" id="XP_066654638.1">
    <property type="nucleotide sequence ID" value="XM_066795993.1"/>
</dbReference>
<dbReference type="EMBL" id="JBBPEH010000007">
    <property type="protein sequence ID" value="KAK7536222.1"/>
    <property type="molecule type" value="Genomic_DNA"/>
</dbReference>
<protein>
    <submittedName>
        <fullName evidence="1">Uncharacterized protein</fullName>
    </submittedName>
</protein>
<reference evidence="1 2" key="1">
    <citation type="submission" date="2024-04" db="EMBL/GenBank/DDBJ databases">
        <title>Phyllosticta paracitricarpa is synonymous to the EU quarantine fungus P. citricarpa based on phylogenomic analyses.</title>
        <authorList>
            <consortium name="Lawrence Berkeley National Laboratory"/>
            <person name="Van ingen-buijs V.A."/>
            <person name="Van westerhoven A.C."/>
            <person name="Haridas S."/>
            <person name="Skiadas P."/>
            <person name="Martin F."/>
            <person name="Groenewald J.Z."/>
            <person name="Crous P.W."/>
            <person name="Seidl M.F."/>
        </authorList>
    </citation>
    <scope>NUCLEOTIDE SEQUENCE [LARGE SCALE GENOMIC DNA]</scope>
    <source>
        <strain evidence="1 2">CPC 17464</strain>
    </source>
</reference>
<sequence>MVCSFRLVGLQQRGLGWAEANAGQATEPQLHLYRAVGTERVPNTPFVSSLVVSKSQLSSRNIHLNFGSLNLHLNACQFRALMPCGRNRKVPRLSLQFIYLSPTEKYHTVSPCFFSSLSDQGAMGPHLFLLLLSMVSDRMKAFEESGPHTANAIIRCVAASGFDNIASYSSPSFRAIRHHISIASVSRWPQPQYAEKIKQRTIKQNSLRYSMQCLDHGVVGKIVDCAQQP</sequence>
<organism evidence="1 2">
    <name type="scientific">Phyllosticta citribraziliensis</name>
    <dbReference type="NCBI Taxonomy" id="989973"/>
    <lineage>
        <taxon>Eukaryota</taxon>
        <taxon>Fungi</taxon>
        <taxon>Dikarya</taxon>
        <taxon>Ascomycota</taxon>
        <taxon>Pezizomycotina</taxon>
        <taxon>Dothideomycetes</taxon>
        <taxon>Dothideomycetes incertae sedis</taxon>
        <taxon>Botryosphaeriales</taxon>
        <taxon>Phyllostictaceae</taxon>
        <taxon>Phyllosticta</taxon>
    </lineage>
</organism>
<keyword evidence="2" id="KW-1185">Reference proteome</keyword>
<proteinExistence type="predicted"/>
<evidence type="ECO:0000313" key="2">
    <source>
        <dbReference type="Proteomes" id="UP001360953"/>
    </source>
</evidence>